<evidence type="ECO:0000313" key="2">
    <source>
        <dbReference type="Proteomes" id="UP000076738"/>
    </source>
</evidence>
<name>A0A167NE35_CALVF</name>
<proteinExistence type="predicted"/>
<dbReference type="Proteomes" id="UP000076738">
    <property type="component" value="Unassembled WGS sequence"/>
</dbReference>
<gene>
    <name evidence="1" type="ORF">CALVIDRAFT_536196</name>
</gene>
<organism evidence="1 2">
    <name type="scientific">Calocera viscosa (strain TUFC12733)</name>
    <dbReference type="NCBI Taxonomy" id="1330018"/>
    <lineage>
        <taxon>Eukaryota</taxon>
        <taxon>Fungi</taxon>
        <taxon>Dikarya</taxon>
        <taxon>Basidiomycota</taxon>
        <taxon>Agaricomycotina</taxon>
        <taxon>Dacrymycetes</taxon>
        <taxon>Dacrymycetales</taxon>
        <taxon>Dacrymycetaceae</taxon>
        <taxon>Calocera</taxon>
    </lineage>
</organism>
<protein>
    <submittedName>
        <fullName evidence="1">Uncharacterized protein</fullName>
    </submittedName>
</protein>
<accession>A0A167NE35</accession>
<evidence type="ECO:0000313" key="1">
    <source>
        <dbReference type="EMBL" id="KZO97617.1"/>
    </source>
</evidence>
<keyword evidence="2" id="KW-1185">Reference proteome</keyword>
<reference evidence="1 2" key="1">
    <citation type="journal article" date="2016" name="Mol. Biol. Evol.">
        <title>Comparative Genomics of Early-Diverging Mushroom-Forming Fungi Provides Insights into the Origins of Lignocellulose Decay Capabilities.</title>
        <authorList>
            <person name="Nagy L.G."/>
            <person name="Riley R."/>
            <person name="Tritt A."/>
            <person name="Adam C."/>
            <person name="Daum C."/>
            <person name="Floudas D."/>
            <person name="Sun H."/>
            <person name="Yadav J.S."/>
            <person name="Pangilinan J."/>
            <person name="Larsson K.H."/>
            <person name="Matsuura K."/>
            <person name="Barry K."/>
            <person name="Labutti K."/>
            <person name="Kuo R."/>
            <person name="Ohm R.A."/>
            <person name="Bhattacharya S.S."/>
            <person name="Shirouzu T."/>
            <person name="Yoshinaga Y."/>
            <person name="Martin F.M."/>
            <person name="Grigoriev I.V."/>
            <person name="Hibbett D.S."/>
        </authorList>
    </citation>
    <scope>NUCLEOTIDE SEQUENCE [LARGE SCALE GENOMIC DNA]</scope>
    <source>
        <strain evidence="1 2">TUFC12733</strain>
    </source>
</reference>
<sequence length="67" mass="7066">MRNSLPLPCSHLGITPPPSLTVNPAITPLQIGHSPQHTTFVTPDSSAQPLDACVRRLSLGSDGVRVL</sequence>
<dbReference type="AlphaFoldDB" id="A0A167NE35"/>
<dbReference type="EMBL" id="KV417279">
    <property type="protein sequence ID" value="KZO97617.1"/>
    <property type="molecule type" value="Genomic_DNA"/>
</dbReference>